<accession>A0ACB7P433</accession>
<proteinExistence type="predicted"/>
<dbReference type="Proteomes" id="UP000724584">
    <property type="component" value="Unassembled WGS sequence"/>
</dbReference>
<evidence type="ECO:0000313" key="1">
    <source>
        <dbReference type="EMBL" id="KAH6623753.1"/>
    </source>
</evidence>
<evidence type="ECO:0000313" key="2">
    <source>
        <dbReference type="Proteomes" id="UP000724584"/>
    </source>
</evidence>
<protein>
    <submittedName>
        <fullName evidence="1">Uncharacterized protein</fullName>
    </submittedName>
</protein>
<name>A0ACB7P433_9PEZI</name>
<reference evidence="1 2" key="1">
    <citation type="journal article" date="2021" name="Nat. Commun.">
        <title>Genetic determinants of endophytism in the Arabidopsis root mycobiome.</title>
        <authorList>
            <person name="Mesny F."/>
            <person name="Miyauchi S."/>
            <person name="Thiergart T."/>
            <person name="Pickel B."/>
            <person name="Atanasova L."/>
            <person name="Karlsson M."/>
            <person name="Huettel B."/>
            <person name="Barry K.W."/>
            <person name="Haridas S."/>
            <person name="Chen C."/>
            <person name="Bauer D."/>
            <person name="Andreopoulos W."/>
            <person name="Pangilinan J."/>
            <person name="LaButti K."/>
            <person name="Riley R."/>
            <person name="Lipzen A."/>
            <person name="Clum A."/>
            <person name="Drula E."/>
            <person name="Henrissat B."/>
            <person name="Kohler A."/>
            <person name="Grigoriev I.V."/>
            <person name="Martin F.M."/>
            <person name="Hacquard S."/>
        </authorList>
    </citation>
    <scope>NUCLEOTIDE SEQUENCE [LARGE SCALE GENOMIC DNA]</scope>
    <source>
        <strain evidence="1 2">MPI-SDFR-AT-0079</strain>
    </source>
</reference>
<organism evidence="1 2">
    <name type="scientific">Chaetomium tenue</name>
    <dbReference type="NCBI Taxonomy" id="1854479"/>
    <lineage>
        <taxon>Eukaryota</taxon>
        <taxon>Fungi</taxon>
        <taxon>Dikarya</taxon>
        <taxon>Ascomycota</taxon>
        <taxon>Pezizomycotina</taxon>
        <taxon>Sordariomycetes</taxon>
        <taxon>Sordariomycetidae</taxon>
        <taxon>Sordariales</taxon>
        <taxon>Chaetomiaceae</taxon>
        <taxon>Chaetomium</taxon>
    </lineage>
</organism>
<keyword evidence="2" id="KW-1185">Reference proteome</keyword>
<dbReference type="EMBL" id="JAGIZQ010000006">
    <property type="protein sequence ID" value="KAH6623753.1"/>
    <property type="molecule type" value="Genomic_DNA"/>
</dbReference>
<sequence length="118" mass="13054">MLGWSAATDKVLLTSMAWMANIHVVLLIESSTSPMDHCDRQCIPSLVTVEKPILDISGRRAITSLRALQRHSSFLPHHTRPQPRRAWQSISSPANAVGARYHCRGNHTTADLAKGSFI</sequence>
<gene>
    <name evidence="1" type="ORF">F5144DRAFT_584179</name>
</gene>
<comment type="caution">
    <text evidence="1">The sequence shown here is derived from an EMBL/GenBank/DDBJ whole genome shotgun (WGS) entry which is preliminary data.</text>
</comment>
<feature type="non-terminal residue" evidence="1">
    <location>
        <position position="118"/>
    </location>
</feature>